<name>A0A7X0J452_9SPHI</name>
<gene>
    <name evidence="1" type="ORF">HDF25_002869</name>
</gene>
<dbReference type="RefSeq" id="WP_184625768.1">
    <property type="nucleotide sequence ID" value="NZ_JACHCC010000007.1"/>
</dbReference>
<organism evidence="1 2">
    <name type="scientific">Pedobacter cryoconitis</name>
    <dbReference type="NCBI Taxonomy" id="188932"/>
    <lineage>
        <taxon>Bacteria</taxon>
        <taxon>Pseudomonadati</taxon>
        <taxon>Bacteroidota</taxon>
        <taxon>Sphingobacteriia</taxon>
        <taxon>Sphingobacteriales</taxon>
        <taxon>Sphingobacteriaceae</taxon>
        <taxon>Pedobacter</taxon>
    </lineage>
</organism>
<evidence type="ECO:0000313" key="1">
    <source>
        <dbReference type="EMBL" id="MBB6500710.1"/>
    </source>
</evidence>
<keyword evidence="1" id="KW-0687">Ribonucleoprotein</keyword>
<dbReference type="InterPro" id="IPR014719">
    <property type="entry name" value="Ribosomal_bL12_C/ClpS-like"/>
</dbReference>
<protein>
    <submittedName>
        <fullName evidence="1">Ribosomal protein L7/L12</fullName>
    </submittedName>
</protein>
<evidence type="ECO:0000313" key="2">
    <source>
        <dbReference type="Proteomes" id="UP000521017"/>
    </source>
</evidence>
<reference evidence="1 2" key="1">
    <citation type="submission" date="2020-08" db="EMBL/GenBank/DDBJ databases">
        <title>Genomic Encyclopedia of Type Strains, Phase IV (KMG-V): Genome sequencing to study the core and pangenomes of soil and plant-associated prokaryotes.</title>
        <authorList>
            <person name="Whitman W."/>
        </authorList>
    </citation>
    <scope>NUCLEOTIDE SEQUENCE [LARGE SCALE GENOMIC DNA]</scope>
    <source>
        <strain evidence="1 2">M2T3</strain>
    </source>
</reference>
<comment type="caution">
    <text evidence="1">The sequence shown here is derived from an EMBL/GenBank/DDBJ whole genome shotgun (WGS) entry which is preliminary data.</text>
</comment>
<dbReference type="GO" id="GO:0005840">
    <property type="term" value="C:ribosome"/>
    <property type="evidence" value="ECO:0007669"/>
    <property type="project" value="UniProtKB-KW"/>
</dbReference>
<dbReference type="Proteomes" id="UP000521017">
    <property type="component" value="Unassembled WGS sequence"/>
</dbReference>
<keyword evidence="1" id="KW-0689">Ribosomal protein</keyword>
<proteinExistence type="predicted"/>
<dbReference type="EMBL" id="JACHCC010000007">
    <property type="protein sequence ID" value="MBB6500710.1"/>
    <property type="molecule type" value="Genomic_DNA"/>
</dbReference>
<accession>A0A7X0J452</accession>
<sequence>MILPEGLVKEVQLLLSQDKKVAAIELVHTLTKSGLKESFEIVGKISRGESISTVETEDIDR</sequence>
<dbReference type="Gene3D" id="3.30.1390.10">
    <property type="match status" value="1"/>
</dbReference>
<dbReference type="AlphaFoldDB" id="A0A7X0J452"/>